<evidence type="ECO:0000313" key="3">
    <source>
        <dbReference type="Proteomes" id="UP001314169"/>
    </source>
</evidence>
<dbReference type="Proteomes" id="UP001314169">
    <property type="component" value="Chromosome 14"/>
</dbReference>
<organism evidence="2 3">
    <name type="scientific">Pipistrellus nathusii</name>
    <name type="common">Nathusius' pipistrelle</name>
    <dbReference type="NCBI Taxonomy" id="59473"/>
    <lineage>
        <taxon>Eukaryota</taxon>
        <taxon>Metazoa</taxon>
        <taxon>Chordata</taxon>
        <taxon>Craniata</taxon>
        <taxon>Vertebrata</taxon>
        <taxon>Euteleostomi</taxon>
        <taxon>Mammalia</taxon>
        <taxon>Eutheria</taxon>
        <taxon>Laurasiatheria</taxon>
        <taxon>Chiroptera</taxon>
        <taxon>Yangochiroptera</taxon>
        <taxon>Vespertilionidae</taxon>
        <taxon>Pipistrellus</taxon>
    </lineage>
</organism>
<keyword evidence="3" id="KW-1185">Reference proteome</keyword>
<proteinExistence type="predicted"/>
<sequence>MSPLHRSGYLGAERSSFCYFSAACLIQGTHPSLCPFPPACCAPSTMGTAYHARYQLSGPSPLFVLPTASGGGQALKVDDDRERGAQDAWGEGQPGIQGARIWLAVWLLMPSPGKVAELRGEDAIALSPPGSRSCCGNPAPRPKTP</sequence>
<protein>
    <submittedName>
        <fullName evidence="2">Uncharacterized protein</fullName>
    </submittedName>
</protein>
<evidence type="ECO:0000256" key="1">
    <source>
        <dbReference type="SAM" id="MobiDB-lite"/>
    </source>
</evidence>
<feature type="compositionally biased region" description="Basic and acidic residues" evidence="1">
    <location>
        <begin position="76"/>
        <end position="85"/>
    </location>
</feature>
<reference evidence="2" key="1">
    <citation type="submission" date="2023-12" db="EMBL/GenBank/DDBJ databases">
        <authorList>
            <person name="Brown T."/>
        </authorList>
    </citation>
    <scope>NUCLEOTIDE SEQUENCE</scope>
</reference>
<accession>A0ABN9ZES7</accession>
<name>A0ABN9ZES7_PIPNA</name>
<feature type="region of interest" description="Disordered" evidence="1">
    <location>
        <begin position="125"/>
        <end position="145"/>
    </location>
</feature>
<feature type="region of interest" description="Disordered" evidence="1">
    <location>
        <begin position="73"/>
        <end position="93"/>
    </location>
</feature>
<dbReference type="EMBL" id="OY882871">
    <property type="protein sequence ID" value="CAK6436118.1"/>
    <property type="molecule type" value="Genomic_DNA"/>
</dbReference>
<gene>
    <name evidence="2" type="ORF">MPIPNATIZW_LOCUS4424</name>
</gene>
<evidence type="ECO:0000313" key="2">
    <source>
        <dbReference type="EMBL" id="CAK6436118.1"/>
    </source>
</evidence>